<keyword evidence="1 2" id="KW-0812">Transmembrane</keyword>
<protein>
    <submittedName>
        <fullName evidence="2">Transmembrane protein</fullName>
    </submittedName>
</protein>
<dbReference type="PANTHER" id="PTHR33344">
    <property type="entry name" value="OS02G0761600 PROTEIN"/>
    <property type="match status" value="1"/>
</dbReference>
<keyword evidence="1" id="KW-0472">Membrane</keyword>
<dbReference type="OrthoDB" id="994207at2759"/>
<proteinExistence type="predicted"/>
<evidence type="ECO:0000313" key="3">
    <source>
        <dbReference type="Proteomes" id="UP000554482"/>
    </source>
</evidence>
<dbReference type="EMBL" id="JABWDY010007512">
    <property type="protein sequence ID" value="KAF5202884.1"/>
    <property type="molecule type" value="Genomic_DNA"/>
</dbReference>
<dbReference type="PANTHER" id="PTHR33344:SF7">
    <property type="entry name" value="TRANSMEMBRANE PROTEIN"/>
    <property type="match status" value="1"/>
</dbReference>
<keyword evidence="3" id="KW-1185">Reference proteome</keyword>
<evidence type="ECO:0000313" key="2">
    <source>
        <dbReference type="EMBL" id="KAF5202884.1"/>
    </source>
</evidence>
<feature type="transmembrane region" description="Helical" evidence="1">
    <location>
        <begin position="20"/>
        <end position="39"/>
    </location>
</feature>
<dbReference type="Proteomes" id="UP000554482">
    <property type="component" value="Unassembled WGS sequence"/>
</dbReference>
<comment type="caution">
    <text evidence="2">The sequence shown here is derived from an EMBL/GenBank/DDBJ whole genome shotgun (WGS) entry which is preliminary data.</text>
</comment>
<keyword evidence="1" id="KW-1133">Transmembrane helix</keyword>
<organism evidence="2 3">
    <name type="scientific">Thalictrum thalictroides</name>
    <name type="common">Rue-anemone</name>
    <name type="synonym">Anemone thalictroides</name>
    <dbReference type="NCBI Taxonomy" id="46969"/>
    <lineage>
        <taxon>Eukaryota</taxon>
        <taxon>Viridiplantae</taxon>
        <taxon>Streptophyta</taxon>
        <taxon>Embryophyta</taxon>
        <taxon>Tracheophyta</taxon>
        <taxon>Spermatophyta</taxon>
        <taxon>Magnoliopsida</taxon>
        <taxon>Ranunculales</taxon>
        <taxon>Ranunculaceae</taxon>
        <taxon>Thalictroideae</taxon>
        <taxon>Thalictrum</taxon>
    </lineage>
</organism>
<dbReference type="AlphaFoldDB" id="A0A7J6WZM6"/>
<gene>
    <name evidence="2" type="ORF">FRX31_007531</name>
</gene>
<reference evidence="2 3" key="1">
    <citation type="submission" date="2020-06" db="EMBL/GenBank/DDBJ databases">
        <title>Transcriptomic and genomic resources for Thalictrum thalictroides and T. hernandezii: Facilitating candidate gene discovery in an emerging model plant lineage.</title>
        <authorList>
            <person name="Arias T."/>
            <person name="Riano-Pachon D.M."/>
            <person name="Di Stilio V.S."/>
        </authorList>
    </citation>
    <scope>NUCLEOTIDE SEQUENCE [LARGE SCALE GENOMIC DNA]</scope>
    <source>
        <strain evidence="3">cv. WT478/WT964</strain>
        <tissue evidence="2">Leaves</tissue>
    </source>
</reference>
<name>A0A7J6WZM6_THATH</name>
<sequence>MENHQQQHSWKLLLSFKNATMIVCFLNIITLFFLLQGFFSSLTNSKLPRNQSDSVQLRYITESEEMRRALEPLELIKRVKEIGQESYLEQETIKQKAGKQTAAVDLSKRLKDSRVTNEANSLKALEEWRTRMMARARQRALEKNGTSTSQT</sequence>
<accession>A0A7J6WZM6</accession>
<evidence type="ECO:0000256" key="1">
    <source>
        <dbReference type="SAM" id="Phobius"/>
    </source>
</evidence>